<name>A0AAV3P5Q1_LITER</name>
<reference evidence="2 3" key="1">
    <citation type="submission" date="2024-01" db="EMBL/GenBank/DDBJ databases">
        <title>The complete chloroplast genome sequence of Lithospermum erythrorhizon: insights into the phylogenetic relationship among Boraginaceae species and the maternal lineages of purple gromwells.</title>
        <authorList>
            <person name="Okada T."/>
            <person name="Watanabe K."/>
        </authorList>
    </citation>
    <scope>NUCLEOTIDE SEQUENCE [LARGE SCALE GENOMIC DNA]</scope>
</reference>
<dbReference type="PANTHER" id="PTHR34210:SF1">
    <property type="entry name" value="OS03G0274700 PROTEIN"/>
    <property type="match status" value="1"/>
</dbReference>
<sequence>MRRSGGHTGVGNMYISTGHQNHHPQQHNKQEFQQNQFGWERDESHLSSPMSPQLPHQDVGSEATRSYHESQRLDPRNPFEKQGNSDPRQYGGQRSYQRMPQEVHGDPNDRSRHHVDDMDIGYEDSPVRPSFEKLEHKFFDDIMKLSKEQSDAEDAENVRHMEICFSFNEQVGAFFSSKINAINAQYQEHLLVLRSRHTNRRDEYLRKESQARHQLYQQVAVLDDHPSRGMSHSSDPRSYNVVAAPNEESHRTYDSGSHDGYRERGRIVSNARDHGLDPRVPYPAGRAYDHGSRYR</sequence>
<feature type="compositionally biased region" description="Basic and acidic residues" evidence="1">
    <location>
        <begin position="65"/>
        <end position="79"/>
    </location>
</feature>
<protein>
    <submittedName>
        <fullName evidence="2">Uncharacterized protein</fullName>
    </submittedName>
</protein>
<evidence type="ECO:0000313" key="2">
    <source>
        <dbReference type="EMBL" id="GAA0146919.1"/>
    </source>
</evidence>
<evidence type="ECO:0000256" key="1">
    <source>
        <dbReference type="SAM" id="MobiDB-lite"/>
    </source>
</evidence>
<feature type="compositionally biased region" description="Basic and acidic residues" evidence="1">
    <location>
        <begin position="247"/>
        <end position="277"/>
    </location>
</feature>
<feature type="region of interest" description="Disordered" evidence="1">
    <location>
        <begin position="225"/>
        <end position="295"/>
    </location>
</feature>
<dbReference type="PANTHER" id="PTHR34210">
    <property type="entry name" value="OS01G0252900 PROTEIN"/>
    <property type="match status" value="1"/>
</dbReference>
<proteinExistence type="predicted"/>
<evidence type="ECO:0000313" key="3">
    <source>
        <dbReference type="Proteomes" id="UP001454036"/>
    </source>
</evidence>
<dbReference type="Proteomes" id="UP001454036">
    <property type="component" value="Unassembled WGS sequence"/>
</dbReference>
<feature type="region of interest" description="Disordered" evidence="1">
    <location>
        <begin position="1"/>
        <end position="114"/>
    </location>
</feature>
<dbReference type="EMBL" id="BAABME010001004">
    <property type="protein sequence ID" value="GAA0146919.1"/>
    <property type="molecule type" value="Genomic_DNA"/>
</dbReference>
<organism evidence="2 3">
    <name type="scientific">Lithospermum erythrorhizon</name>
    <name type="common">Purple gromwell</name>
    <name type="synonym">Lithospermum officinale var. erythrorhizon</name>
    <dbReference type="NCBI Taxonomy" id="34254"/>
    <lineage>
        <taxon>Eukaryota</taxon>
        <taxon>Viridiplantae</taxon>
        <taxon>Streptophyta</taxon>
        <taxon>Embryophyta</taxon>
        <taxon>Tracheophyta</taxon>
        <taxon>Spermatophyta</taxon>
        <taxon>Magnoliopsida</taxon>
        <taxon>eudicotyledons</taxon>
        <taxon>Gunneridae</taxon>
        <taxon>Pentapetalae</taxon>
        <taxon>asterids</taxon>
        <taxon>lamiids</taxon>
        <taxon>Boraginales</taxon>
        <taxon>Boraginaceae</taxon>
        <taxon>Boraginoideae</taxon>
        <taxon>Lithospermeae</taxon>
        <taxon>Lithospermum</taxon>
    </lineage>
</organism>
<dbReference type="AlphaFoldDB" id="A0AAV3P5Q1"/>
<gene>
    <name evidence="2" type="ORF">LIER_06749</name>
</gene>
<feature type="compositionally biased region" description="Polar residues" evidence="1">
    <location>
        <begin position="82"/>
        <end position="98"/>
    </location>
</feature>
<comment type="caution">
    <text evidence="2">The sequence shown here is derived from an EMBL/GenBank/DDBJ whole genome shotgun (WGS) entry which is preliminary data.</text>
</comment>
<feature type="compositionally biased region" description="Basic and acidic residues" evidence="1">
    <location>
        <begin position="101"/>
        <end position="114"/>
    </location>
</feature>
<accession>A0AAV3P5Q1</accession>
<keyword evidence="3" id="KW-1185">Reference proteome</keyword>